<evidence type="ECO:0000256" key="1">
    <source>
        <dbReference type="SAM" id="MobiDB-lite"/>
    </source>
</evidence>
<dbReference type="EMBL" id="CADCWO010000064">
    <property type="protein sequence ID" value="CAA9565858.1"/>
    <property type="molecule type" value="Genomic_DNA"/>
</dbReference>
<proteinExistence type="predicted"/>
<accession>A0A6J4V1L1</accession>
<dbReference type="AlphaFoldDB" id="A0A6J4V1L1"/>
<feature type="region of interest" description="Disordered" evidence="1">
    <location>
        <begin position="52"/>
        <end position="76"/>
    </location>
</feature>
<reference evidence="2" key="1">
    <citation type="submission" date="2020-02" db="EMBL/GenBank/DDBJ databases">
        <authorList>
            <person name="Meier V. D."/>
        </authorList>
    </citation>
    <scope>NUCLEOTIDE SEQUENCE</scope>
    <source>
        <strain evidence="2">AVDCRST_MAG81</strain>
    </source>
</reference>
<name>A0A6J4V1L1_9CYAN</name>
<gene>
    <name evidence="2" type="ORF">AVDCRST_MAG81-1200</name>
</gene>
<feature type="compositionally biased region" description="Polar residues" evidence="1">
    <location>
        <begin position="53"/>
        <end position="66"/>
    </location>
</feature>
<evidence type="ECO:0000313" key="2">
    <source>
        <dbReference type="EMBL" id="CAA9565858.1"/>
    </source>
</evidence>
<sequence length="106" mass="12038">MDISDDDKRQIMKDLAQGYVNPAGETPIFPLPLEQNFDPRNYQNFDDFAQRTAGEQEQQLSGQSLPLSHPWSKSIEEVEIPNQDDLAQAFADQLKQRGLSNSDSDR</sequence>
<protein>
    <submittedName>
        <fullName evidence="2">Uncharacterized protein</fullName>
    </submittedName>
</protein>
<organism evidence="2">
    <name type="scientific">uncultured Synechococcales cyanobacterium</name>
    <dbReference type="NCBI Taxonomy" id="1936017"/>
    <lineage>
        <taxon>Bacteria</taxon>
        <taxon>Bacillati</taxon>
        <taxon>Cyanobacteriota</taxon>
        <taxon>Cyanophyceae</taxon>
        <taxon>Synechococcales</taxon>
        <taxon>environmental samples</taxon>
    </lineage>
</organism>